<evidence type="ECO:0000313" key="3">
    <source>
        <dbReference type="Proteomes" id="UP000219281"/>
    </source>
</evidence>
<dbReference type="OrthoDB" id="672896at2"/>
<keyword evidence="1" id="KW-0732">Signal</keyword>
<dbReference type="RefSeq" id="WP_097132874.1">
    <property type="nucleotide sequence ID" value="NZ_OCMT01000003.1"/>
</dbReference>
<dbReference type="EMBL" id="OCMT01000003">
    <property type="protein sequence ID" value="SOD18548.1"/>
    <property type="molecule type" value="Genomic_DNA"/>
</dbReference>
<proteinExistence type="predicted"/>
<dbReference type="Proteomes" id="UP000219281">
    <property type="component" value="Unassembled WGS sequence"/>
</dbReference>
<feature type="signal peptide" evidence="1">
    <location>
        <begin position="1"/>
        <end position="17"/>
    </location>
</feature>
<evidence type="ECO:0000313" key="2">
    <source>
        <dbReference type="EMBL" id="SOD18548.1"/>
    </source>
</evidence>
<protein>
    <submittedName>
        <fullName evidence="2">Uncharacterized protein</fullName>
    </submittedName>
</protein>
<organism evidence="2 3">
    <name type="scientific">Pedobacter xixiisoli</name>
    <dbReference type="NCBI Taxonomy" id="1476464"/>
    <lineage>
        <taxon>Bacteria</taxon>
        <taxon>Pseudomonadati</taxon>
        <taxon>Bacteroidota</taxon>
        <taxon>Sphingobacteriia</taxon>
        <taxon>Sphingobacteriales</taxon>
        <taxon>Sphingobacteriaceae</taxon>
        <taxon>Pedobacter</taxon>
    </lineage>
</organism>
<gene>
    <name evidence="2" type="ORF">SAMN06297358_3063</name>
</gene>
<feature type="chain" id="PRO_5012312503" evidence="1">
    <location>
        <begin position="18"/>
        <end position="138"/>
    </location>
</feature>
<sequence>MKRLALLLLCVATLGLASCKKDTYITQELKAKTYNYEIKSTDWKRNADGSFTATWVNKKFDGITLDDEGVMVYFEHPLTTSSFIQLPYTFNYSAYSYELYNGGISFDVQDTNNLTNSVPPNYNVFVKVVVVPSEYEPN</sequence>
<dbReference type="PROSITE" id="PS51257">
    <property type="entry name" value="PROKAR_LIPOPROTEIN"/>
    <property type="match status" value="1"/>
</dbReference>
<name>A0A286A9G0_9SPHI</name>
<keyword evidence="3" id="KW-1185">Reference proteome</keyword>
<reference evidence="3" key="1">
    <citation type="submission" date="2017-09" db="EMBL/GenBank/DDBJ databases">
        <authorList>
            <person name="Varghese N."/>
            <person name="Submissions S."/>
        </authorList>
    </citation>
    <scope>NUCLEOTIDE SEQUENCE [LARGE SCALE GENOMIC DNA]</scope>
    <source>
        <strain evidence="3">CGMCC 1.12803</strain>
    </source>
</reference>
<dbReference type="AlphaFoldDB" id="A0A286A9G0"/>
<evidence type="ECO:0000256" key="1">
    <source>
        <dbReference type="SAM" id="SignalP"/>
    </source>
</evidence>
<accession>A0A286A9G0</accession>